<gene>
    <name evidence="1" type="ORF">MM171A00247_0047</name>
    <name evidence="2" type="ORF">MM171B00144_0049</name>
</gene>
<sequence>MKKLYYEENERNFYWVWETKKTIKIDWAIHLSCDGSELDQKVRWKNLVVKKDNSGKHCVKKNDEDGILIYPFRSGNPFYLEPATRTHTTSEIASCLMWGVSTKYYDDLDESLEELEEVK</sequence>
<dbReference type="EMBL" id="MT143700">
    <property type="protein sequence ID" value="QJA43333.1"/>
    <property type="molecule type" value="Genomic_DNA"/>
</dbReference>
<dbReference type="AlphaFoldDB" id="A0A6H1Z613"/>
<evidence type="ECO:0000313" key="2">
    <source>
        <dbReference type="EMBL" id="QJB05010.1"/>
    </source>
</evidence>
<dbReference type="EMBL" id="MT143893">
    <property type="protein sequence ID" value="QJB05010.1"/>
    <property type="molecule type" value="Genomic_DNA"/>
</dbReference>
<accession>A0A6H1Z613</accession>
<organism evidence="1">
    <name type="scientific">viral metagenome</name>
    <dbReference type="NCBI Taxonomy" id="1070528"/>
    <lineage>
        <taxon>unclassified sequences</taxon>
        <taxon>metagenomes</taxon>
        <taxon>organismal metagenomes</taxon>
    </lineage>
</organism>
<protein>
    <submittedName>
        <fullName evidence="1">Uncharacterized protein</fullName>
    </submittedName>
</protein>
<proteinExistence type="predicted"/>
<name>A0A6H1Z613_9ZZZZ</name>
<evidence type="ECO:0000313" key="1">
    <source>
        <dbReference type="EMBL" id="QJA43333.1"/>
    </source>
</evidence>
<reference evidence="1" key="1">
    <citation type="submission" date="2020-03" db="EMBL/GenBank/DDBJ databases">
        <title>The deep terrestrial virosphere.</title>
        <authorList>
            <person name="Holmfeldt K."/>
            <person name="Nilsson E."/>
            <person name="Simone D."/>
            <person name="Lopez-Fernandez M."/>
            <person name="Wu X."/>
            <person name="de Brujin I."/>
            <person name="Lundin D."/>
            <person name="Andersson A."/>
            <person name="Bertilsson S."/>
            <person name="Dopson M."/>
        </authorList>
    </citation>
    <scope>NUCLEOTIDE SEQUENCE</scope>
    <source>
        <strain evidence="1">MM171A00247</strain>
        <strain evidence="2">MM171B00144</strain>
    </source>
</reference>